<reference evidence="1 2" key="1">
    <citation type="submission" date="2021-06" db="EMBL/GenBank/DDBJ databases">
        <authorList>
            <person name="Kallberg Y."/>
            <person name="Tangrot J."/>
            <person name="Rosling A."/>
        </authorList>
    </citation>
    <scope>NUCLEOTIDE SEQUENCE [LARGE SCALE GENOMIC DNA]</scope>
    <source>
        <strain evidence="1 2">120-4 pot B 10/14</strain>
    </source>
</reference>
<accession>A0ABN7VYV4</accession>
<evidence type="ECO:0000313" key="2">
    <source>
        <dbReference type="Proteomes" id="UP000789901"/>
    </source>
</evidence>
<organism evidence="1 2">
    <name type="scientific">Gigaspora margarita</name>
    <dbReference type="NCBI Taxonomy" id="4874"/>
    <lineage>
        <taxon>Eukaryota</taxon>
        <taxon>Fungi</taxon>
        <taxon>Fungi incertae sedis</taxon>
        <taxon>Mucoromycota</taxon>
        <taxon>Glomeromycotina</taxon>
        <taxon>Glomeromycetes</taxon>
        <taxon>Diversisporales</taxon>
        <taxon>Gigasporaceae</taxon>
        <taxon>Gigaspora</taxon>
    </lineage>
</organism>
<evidence type="ECO:0000313" key="1">
    <source>
        <dbReference type="EMBL" id="CAG8807653.1"/>
    </source>
</evidence>
<gene>
    <name evidence="1" type="ORF">GMARGA_LOCUS24539</name>
</gene>
<sequence length="54" mass="6195">MDLLMAKDERLNHKIPTNVAQQYIQESNNQAFIASLKEKSSYRQAQNEGKAITE</sequence>
<name>A0ABN7VYV4_GIGMA</name>
<feature type="non-terminal residue" evidence="1">
    <location>
        <position position="54"/>
    </location>
</feature>
<proteinExistence type="predicted"/>
<dbReference type="EMBL" id="CAJVQB010025988">
    <property type="protein sequence ID" value="CAG8807653.1"/>
    <property type="molecule type" value="Genomic_DNA"/>
</dbReference>
<protein>
    <submittedName>
        <fullName evidence="1">12113_t:CDS:1</fullName>
    </submittedName>
</protein>
<keyword evidence="2" id="KW-1185">Reference proteome</keyword>
<dbReference type="Proteomes" id="UP000789901">
    <property type="component" value="Unassembled WGS sequence"/>
</dbReference>
<comment type="caution">
    <text evidence="1">The sequence shown here is derived from an EMBL/GenBank/DDBJ whole genome shotgun (WGS) entry which is preliminary data.</text>
</comment>